<feature type="domain" description="Cyclic nucleotide-binding" evidence="4">
    <location>
        <begin position="24"/>
        <end position="124"/>
    </location>
</feature>
<accession>A0A2N7CGX0</accession>
<sequence>METEVTKIISTFPILLADRVTISIEKGEAVFYKGQTTLYAYFIEEGELIVQNPHQNGETYLISHMTKGSFMCDLEIISGNFINTTTVIANTDCTLIRFPSKQFLAALKSNHDFLFMVSQKMAEKMYRESYRLGDDLYKSGVDKLRVYLVKSYREDNNGAQITINKTRQVISHEVGLSIKTVNRSVKKLKEQERLSILAGKIHITPKHYKLLVNDLAD</sequence>
<dbReference type="CDD" id="cd00038">
    <property type="entry name" value="CAP_ED"/>
    <property type="match status" value="1"/>
</dbReference>
<dbReference type="InterPro" id="IPR036390">
    <property type="entry name" value="WH_DNA-bd_sf"/>
</dbReference>
<dbReference type="Gene3D" id="1.10.10.10">
    <property type="entry name" value="Winged helix-like DNA-binding domain superfamily/Winged helix DNA-binding domain"/>
    <property type="match status" value="1"/>
</dbReference>
<organism evidence="6 7">
    <name type="scientific">Vibrio splendidus</name>
    <dbReference type="NCBI Taxonomy" id="29497"/>
    <lineage>
        <taxon>Bacteria</taxon>
        <taxon>Pseudomonadati</taxon>
        <taxon>Pseudomonadota</taxon>
        <taxon>Gammaproteobacteria</taxon>
        <taxon>Vibrionales</taxon>
        <taxon>Vibrionaceae</taxon>
        <taxon>Vibrio</taxon>
    </lineage>
</organism>
<dbReference type="SMART" id="SM00100">
    <property type="entry name" value="cNMP"/>
    <property type="match status" value="1"/>
</dbReference>
<dbReference type="SMART" id="SM00419">
    <property type="entry name" value="HTH_CRP"/>
    <property type="match status" value="1"/>
</dbReference>
<dbReference type="Proteomes" id="UP000235405">
    <property type="component" value="Unassembled WGS sequence"/>
</dbReference>
<comment type="caution">
    <text evidence="6">The sequence shown here is derived from an EMBL/GenBank/DDBJ whole genome shotgun (WGS) entry which is preliminary data.</text>
</comment>
<proteinExistence type="predicted"/>
<dbReference type="EMBL" id="MCSW01000152">
    <property type="protein sequence ID" value="PMF23268.1"/>
    <property type="molecule type" value="Genomic_DNA"/>
</dbReference>
<dbReference type="InterPro" id="IPR000595">
    <property type="entry name" value="cNMP-bd_dom"/>
</dbReference>
<feature type="domain" description="HTH crp-type" evidence="5">
    <location>
        <begin position="138"/>
        <end position="207"/>
    </location>
</feature>
<dbReference type="InterPro" id="IPR012318">
    <property type="entry name" value="HTH_CRP"/>
</dbReference>
<dbReference type="InterPro" id="IPR036388">
    <property type="entry name" value="WH-like_DNA-bd_sf"/>
</dbReference>
<dbReference type="InterPro" id="IPR014710">
    <property type="entry name" value="RmlC-like_jellyroll"/>
</dbReference>
<dbReference type="Pfam" id="PF00027">
    <property type="entry name" value="cNMP_binding"/>
    <property type="match status" value="1"/>
</dbReference>
<dbReference type="AlphaFoldDB" id="A0A2N7CGX0"/>
<dbReference type="InterPro" id="IPR018490">
    <property type="entry name" value="cNMP-bd_dom_sf"/>
</dbReference>
<dbReference type="GO" id="GO:0003677">
    <property type="term" value="F:DNA binding"/>
    <property type="evidence" value="ECO:0007669"/>
    <property type="project" value="UniProtKB-KW"/>
</dbReference>
<keyword evidence="3" id="KW-0804">Transcription</keyword>
<dbReference type="PROSITE" id="PS50042">
    <property type="entry name" value="CNMP_BINDING_3"/>
    <property type="match status" value="1"/>
</dbReference>
<evidence type="ECO:0000313" key="6">
    <source>
        <dbReference type="EMBL" id="PMF23268.1"/>
    </source>
</evidence>
<name>A0A2N7CGX0_VIBSP</name>
<evidence type="ECO:0000256" key="3">
    <source>
        <dbReference type="ARBA" id="ARBA00023163"/>
    </source>
</evidence>
<dbReference type="PROSITE" id="PS51063">
    <property type="entry name" value="HTH_CRP_2"/>
    <property type="match status" value="1"/>
</dbReference>
<dbReference type="SUPFAM" id="SSF51206">
    <property type="entry name" value="cAMP-binding domain-like"/>
    <property type="match status" value="1"/>
</dbReference>
<dbReference type="Gene3D" id="2.60.120.10">
    <property type="entry name" value="Jelly Rolls"/>
    <property type="match status" value="1"/>
</dbReference>
<evidence type="ECO:0000259" key="5">
    <source>
        <dbReference type="PROSITE" id="PS51063"/>
    </source>
</evidence>
<evidence type="ECO:0008006" key="8">
    <source>
        <dbReference type="Google" id="ProtNLM"/>
    </source>
</evidence>
<reference evidence="7" key="1">
    <citation type="submission" date="2016-07" db="EMBL/GenBank/DDBJ databases">
        <title>Nontailed viruses are major unrecognized killers of bacteria in the ocean.</title>
        <authorList>
            <person name="Kauffman K."/>
            <person name="Hussain F."/>
            <person name="Yang J."/>
            <person name="Arevalo P."/>
            <person name="Brown J."/>
            <person name="Cutler M."/>
            <person name="Kelly L."/>
            <person name="Polz M.F."/>
        </authorList>
    </citation>
    <scope>NUCLEOTIDE SEQUENCE [LARGE SCALE GENOMIC DNA]</scope>
    <source>
        <strain evidence="7">10N.286.54.F3</strain>
    </source>
</reference>
<dbReference type="GO" id="GO:0006355">
    <property type="term" value="P:regulation of DNA-templated transcription"/>
    <property type="evidence" value="ECO:0007669"/>
    <property type="project" value="InterPro"/>
</dbReference>
<keyword evidence="1" id="KW-0805">Transcription regulation</keyword>
<evidence type="ECO:0000313" key="7">
    <source>
        <dbReference type="Proteomes" id="UP000235405"/>
    </source>
</evidence>
<dbReference type="SUPFAM" id="SSF46785">
    <property type="entry name" value="Winged helix' DNA-binding domain"/>
    <property type="match status" value="1"/>
</dbReference>
<keyword evidence="2" id="KW-0238">DNA-binding</keyword>
<dbReference type="RefSeq" id="WP_102482178.1">
    <property type="nucleotide sequence ID" value="NZ_CAWNUD010000116.1"/>
</dbReference>
<evidence type="ECO:0000256" key="1">
    <source>
        <dbReference type="ARBA" id="ARBA00023015"/>
    </source>
</evidence>
<evidence type="ECO:0000259" key="4">
    <source>
        <dbReference type="PROSITE" id="PS50042"/>
    </source>
</evidence>
<protein>
    <recommendedName>
        <fullName evidence="8">Crp/Fnr family transcriptional regulator</fullName>
    </recommendedName>
</protein>
<gene>
    <name evidence="6" type="ORF">BCV19_04400</name>
</gene>
<evidence type="ECO:0000256" key="2">
    <source>
        <dbReference type="ARBA" id="ARBA00023125"/>
    </source>
</evidence>